<dbReference type="Pfam" id="PF11578">
    <property type="entry name" value="DUF3237"/>
    <property type="match status" value="1"/>
</dbReference>
<name>A0A9P4Y630_CRYP1</name>
<feature type="chain" id="PRO_5040490350" evidence="1">
    <location>
        <begin position="19"/>
        <end position="175"/>
    </location>
</feature>
<feature type="signal peptide" evidence="1">
    <location>
        <begin position="1"/>
        <end position="18"/>
    </location>
</feature>
<sequence>MLFRSALCLLGLAASALASTRSVVPRSTTPTAPDTEYLFTVNLVVGTSYVLGQTPLGQRVFEPVVGGNFTGPLHGTVLGGLDDGLIDTDGTFDPNSAFLLQTWDGCQILCTATGHEPNVIATFDTACPAYDWLNKVVAYGSLVKTGTGIQADVWQSQSEESNLPQRLFPISQLEL</sequence>
<comment type="caution">
    <text evidence="2">The sequence shown here is derived from an EMBL/GenBank/DDBJ whole genome shotgun (WGS) entry which is preliminary data.</text>
</comment>
<dbReference type="EMBL" id="MU032346">
    <property type="protein sequence ID" value="KAF3767170.1"/>
    <property type="molecule type" value="Genomic_DNA"/>
</dbReference>
<dbReference type="RefSeq" id="XP_040778131.1">
    <property type="nucleotide sequence ID" value="XM_040925253.1"/>
</dbReference>
<reference evidence="2" key="1">
    <citation type="journal article" date="2020" name="Phytopathology">
        <title>Genome sequence of the chestnut blight fungus Cryphonectria parasitica EP155: A fundamental resource for an archetypical invasive plant pathogen.</title>
        <authorList>
            <person name="Crouch J.A."/>
            <person name="Dawe A."/>
            <person name="Aerts A."/>
            <person name="Barry K."/>
            <person name="Churchill A.C.L."/>
            <person name="Grimwood J."/>
            <person name="Hillman B."/>
            <person name="Milgroom M.G."/>
            <person name="Pangilinan J."/>
            <person name="Smith M."/>
            <person name="Salamov A."/>
            <person name="Schmutz J."/>
            <person name="Yadav J."/>
            <person name="Grigoriev I.V."/>
            <person name="Nuss D."/>
        </authorList>
    </citation>
    <scope>NUCLEOTIDE SEQUENCE</scope>
    <source>
        <strain evidence="2">EP155</strain>
    </source>
</reference>
<keyword evidence="1" id="KW-0732">Signal</keyword>
<dbReference type="Proteomes" id="UP000803844">
    <property type="component" value="Unassembled WGS sequence"/>
</dbReference>
<organism evidence="2 3">
    <name type="scientific">Cryphonectria parasitica (strain ATCC 38755 / EP155)</name>
    <dbReference type="NCBI Taxonomy" id="660469"/>
    <lineage>
        <taxon>Eukaryota</taxon>
        <taxon>Fungi</taxon>
        <taxon>Dikarya</taxon>
        <taxon>Ascomycota</taxon>
        <taxon>Pezizomycotina</taxon>
        <taxon>Sordariomycetes</taxon>
        <taxon>Sordariomycetidae</taxon>
        <taxon>Diaporthales</taxon>
        <taxon>Cryphonectriaceae</taxon>
        <taxon>Cryphonectria-Endothia species complex</taxon>
        <taxon>Cryphonectria</taxon>
    </lineage>
</organism>
<gene>
    <name evidence="2" type="ORF">M406DRAFT_69331</name>
</gene>
<dbReference type="AlphaFoldDB" id="A0A9P4Y630"/>
<keyword evidence="3" id="KW-1185">Reference proteome</keyword>
<dbReference type="Gene3D" id="2.40.160.20">
    <property type="match status" value="1"/>
</dbReference>
<accession>A0A9P4Y630</accession>
<dbReference type="PANTHER" id="PTHR37315:SF1">
    <property type="entry name" value="UPF0311 PROTEIN BLR7842"/>
    <property type="match status" value="1"/>
</dbReference>
<protein>
    <submittedName>
        <fullName evidence="2">Uncharacterized protein</fullName>
    </submittedName>
</protein>
<dbReference type="PANTHER" id="PTHR37315">
    <property type="entry name" value="UPF0311 PROTEIN BLR7842"/>
    <property type="match status" value="1"/>
</dbReference>
<evidence type="ECO:0000313" key="2">
    <source>
        <dbReference type="EMBL" id="KAF3767170.1"/>
    </source>
</evidence>
<dbReference type="GeneID" id="63842382"/>
<proteinExistence type="predicted"/>
<dbReference type="InterPro" id="IPR020915">
    <property type="entry name" value="UPF0311"/>
</dbReference>
<evidence type="ECO:0000256" key="1">
    <source>
        <dbReference type="SAM" id="SignalP"/>
    </source>
</evidence>
<dbReference type="OrthoDB" id="2544694at2759"/>
<evidence type="ECO:0000313" key="3">
    <source>
        <dbReference type="Proteomes" id="UP000803844"/>
    </source>
</evidence>